<dbReference type="InterPro" id="IPR007268">
    <property type="entry name" value="Rad9/Ddc1"/>
</dbReference>
<name>A0A081CIJ4_PSEA2</name>
<reference evidence="2" key="1">
    <citation type="submission" date="2014-07" db="EMBL/GenBank/DDBJ databases">
        <title>Draft genome sequence of the yeast Pseudozyma antarctica JCM 10317 known as a producer of lipase B which used in a wide range of industrial applications.</title>
        <authorList>
            <person name="Morita T."/>
            <person name="Saika A."/>
            <person name="Koike H."/>
        </authorList>
    </citation>
    <scope>NUCLEOTIDE SEQUENCE</scope>
    <source>
        <strain evidence="2">JCM 10317</strain>
    </source>
</reference>
<dbReference type="Gene3D" id="3.70.10.10">
    <property type="match status" value="1"/>
</dbReference>
<protein>
    <submittedName>
        <fullName evidence="2">DNA repair protein rad9</fullName>
    </submittedName>
</protein>
<dbReference type="GO" id="GO:0071479">
    <property type="term" value="P:cellular response to ionizing radiation"/>
    <property type="evidence" value="ECO:0007669"/>
    <property type="project" value="TreeGrafter"/>
</dbReference>
<keyword evidence="3" id="KW-1185">Reference proteome</keyword>
<accession>A0A081CIJ4</accession>
<proteinExistence type="predicted"/>
<evidence type="ECO:0000313" key="3">
    <source>
        <dbReference type="Proteomes" id="UP000053758"/>
    </source>
</evidence>
<organism evidence="2">
    <name type="scientific">Pseudozyma antarctica</name>
    <name type="common">Yeast</name>
    <name type="synonym">Candida antarctica</name>
    <dbReference type="NCBI Taxonomy" id="84753"/>
    <lineage>
        <taxon>Eukaryota</taxon>
        <taxon>Fungi</taxon>
        <taxon>Dikarya</taxon>
        <taxon>Basidiomycota</taxon>
        <taxon>Ustilaginomycotina</taxon>
        <taxon>Ustilaginomycetes</taxon>
        <taxon>Ustilaginales</taxon>
        <taxon>Ustilaginaceae</taxon>
        <taxon>Moesziomyces</taxon>
    </lineage>
</organism>
<gene>
    <name evidence="2" type="ORF">PAN0_013d4712</name>
</gene>
<feature type="compositionally biased region" description="Low complexity" evidence="1">
    <location>
        <begin position="460"/>
        <end position="478"/>
    </location>
</feature>
<dbReference type="InterPro" id="IPR046938">
    <property type="entry name" value="DNA_clamp_sf"/>
</dbReference>
<dbReference type="SUPFAM" id="SSF55979">
    <property type="entry name" value="DNA clamp"/>
    <property type="match status" value="1"/>
</dbReference>
<feature type="region of interest" description="Disordered" evidence="1">
    <location>
        <begin position="451"/>
        <end position="581"/>
    </location>
</feature>
<dbReference type="Pfam" id="PF04139">
    <property type="entry name" value="Rad9"/>
    <property type="match status" value="1"/>
</dbReference>
<dbReference type="GO" id="GO:0031573">
    <property type="term" value="P:mitotic intra-S DNA damage checkpoint signaling"/>
    <property type="evidence" value="ECO:0007669"/>
    <property type="project" value="TreeGrafter"/>
</dbReference>
<dbReference type="PANTHER" id="PTHR15237:SF0">
    <property type="entry name" value="CELL CYCLE CHECKPOINT CONTROL PROTEIN"/>
    <property type="match status" value="1"/>
</dbReference>
<dbReference type="HOGENOM" id="CLU_030118_0_0_1"/>
<evidence type="ECO:0000313" key="2">
    <source>
        <dbReference type="EMBL" id="GAK66490.1"/>
    </source>
</evidence>
<evidence type="ECO:0000256" key="1">
    <source>
        <dbReference type="SAM" id="MobiDB-lite"/>
    </source>
</evidence>
<dbReference type="GO" id="GO:0006281">
    <property type="term" value="P:DNA repair"/>
    <property type="evidence" value="ECO:0007669"/>
    <property type="project" value="TreeGrafter"/>
</dbReference>
<sequence>MWIPPSSRMDFSKLCLDFLNNTPSALRKLRSQSIVAEEPTAVLSRMDSSVYQRGADPARAPLYTRAAYATLDSRRACSPAANRSHRRVRATGQADWVQTPAHTALMVKHRVIDFSDEAHRRSRGCFPARLVAIGARVAARREQHFRDAADSALHLHPDHHHHHAVAGRVAPLPALTMNAVISASDIKTFYSALNCLSRFSDTFWLQCNRLNNGQAQIRLSAINATNSAFCMFIFDPDFFLSVATQASGKIECQIHLKSILSILRSRGRTVDRLELELTDSGSECRFTVALHCQHGILKVHRLTYEPKRGLLPTADPNPPNFFCIAAATATEWTDHFLSSNRNGEITFACTPGTCVARSKDDDSPDPKGGLRRAIHTEVKIAVDEFREYAVLEACALTFSLREFKATVALAEALGVALEVNFSDGDEPLFVRLRVENAVAAEFVIATTRPDRTNVPDKEAAPAAVARSVSSSVAPPAARETQRQTESSEASIAPPPPVRPPVESTPVNPVQAQPPLFFPGASQPSQPELEEHTQPLPPSPQFVQPTPVARGGDPGEFLAPSESDTESEPDPAAPRKRFKPLF</sequence>
<dbReference type="PANTHER" id="PTHR15237">
    <property type="entry name" value="DNA REPAIR PROTEIN RAD9"/>
    <property type="match status" value="1"/>
</dbReference>
<dbReference type="GO" id="GO:0030896">
    <property type="term" value="C:checkpoint clamp complex"/>
    <property type="evidence" value="ECO:0007669"/>
    <property type="project" value="InterPro"/>
</dbReference>
<dbReference type="AlphaFoldDB" id="A0A081CIJ4"/>
<dbReference type="GeneID" id="26305582"/>
<dbReference type="EMBL" id="DF830080">
    <property type="protein sequence ID" value="GAK66490.1"/>
    <property type="molecule type" value="Genomic_DNA"/>
</dbReference>
<dbReference type="GO" id="GO:0000076">
    <property type="term" value="P:DNA replication checkpoint signaling"/>
    <property type="evidence" value="ECO:0007669"/>
    <property type="project" value="TreeGrafter"/>
</dbReference>
<dbReference type="RefSeq" id="XP_014655326.1">
    <property type="nucleotide sequence ID" value="XM_014799840.1"/>
</dbReference>
<dbReference type="Proteomes" id="UP000053758">
    <property type="component" value="Unassembled WGS sequence"/>
</dbReference>